<dbReference type="CDD" id="cd23938">
    <property type="entry name" value="ASADH_C_bac_like"/>
    <property type="match status" value="1"/>
</dbReference>
<dbReference type="NCBIfam" id="TIGR01745">
    <property type="entry name" value="asd_gamma"/>
    <property type="match status" value="1"/>
</dbReference>
<dbReference type="Gene3D" id="3.40.50.720">
    <property type="entry name" value="NAD(P)-binding Rossmann-like Domain"/>
    <property type="match status" value="1"/>
</dbReference>
<dbReference type="CDD" id="cd02314">
    <property type="entry name" value="VcASADH1_like_N"/>
    <property type="match status" value="1"/>
</dbReference>
<evidence type="ECO:0000256" key="2">
    <source>
        <dbReference type="ARBA" id="ARBA00005021"/>
    </source>
</evidence>
<dbReference type="PIRSF" id="PIRSF000148">
    <property type="entry name" value="ASA_dh"/>
    <property type="match status" value="1"/>
</dbReference>
<evidence type="ECO:0000256" key="16">
    <source>
        <dbReference type="HAMAP-Rule" id="MF_02121"/>
    </source>
</evidence>
<dbReference type="RefSeq" id="WP_038500099.1">
    <property type="nucleotide sequence ID" value="NZ_AFWK01000081.1"/>
</dbReference>
<accession>A0A077DFG0</accession>
<keyword evidence="12 16" id="KW-0560">Oxidoreductase</keyword>
<dbReference type="PANTHER" id="PTHR46278:SF4">
    <property type="entry name" value="ASPARTATE-SEMIALDEHYDE DEHYDROGENASE"/>
    <property type="match status" value="1"/>
</dbReference>
<evidence type="ECO:0000256" key="6">
    <source>
        <dbReference type="ARBA" id="ARBA00011738"/>
    </source>
</evidence>
<dbReference type="Pfam" id="PF01118">
    <property type="entry name" value="Semialdhyde_dh"/>
    <property type="match status" value="1"/>
</dbReference>
<dbReference type="SUPFAM" id="SSF55347">
    <property type="entry name" value="Glyceraldehyde-3-phosphate dehydrogenase-like, C-terminal domain"/>
    <property type="match status" value="1"/>
</dbReference>
<dbReference type="AlphaFoldDB" id="A0A077DFG0"/>
<evidence type="ECO:0000259" key="18">
    <source>
        <dbReference type="SMART" id="SM00859"/>
    </source>
</evidence>
<dbReference type="GO" id="GO:0004073">
    <property type="term" value="F:aspartate-semialdehyde dehydrogenase activity"/>
    <property type="evidence" value="ECO:0007669"/>
    <property type="project" value="UniProtKB-UniRule"/>
</dbReference>
<keyword evidence="9 16" id="KW-0791">Threonine biosynthesis</keyword>
<evidence type="ECO:0000256" key="11">
    <source>
        <dbReference type="ARBA" id="ARBA00022915"/>
    </source>
</evidence>
<evidence type="ECO:0000313" key="20">
    <source>
        <dbReference type="Proteomes" id="UP000028945"/>
    </source>
</evidence>
<dbReference type="InterPro" id="IPR012280">
    <property type="entry name" value="Semialdhyde_DH_dimer_dom"/>
</dbReference>
<dbReference type="EMBL" id="CP009238">
    <property type="protein sequence ID" value="AIL32891.1"/>
    <property type="molecule type" value="Genomic_DNA"/>
</dbReference>
<dbReference type="HOGENOM" id="CLU_066397_0_0_4"/>
<feature type="active site" description="Acyl-thioester intermediate" evidence="16 17">
    <location>
        <position position="136"/>
    </location>
</feature>
<dbReference type="UniPathway" id="UPA00051">
    <property type="reaction ID" value="UER00464"/>
</dbReference>
<feature type="binding site" evidence="16">
    <location>
        <position position="273"/>
    </location>
    <ligand>
        <name>substrate</name>
    </ligand>
</feature>
<dbReference type="SUPFAM" id="SSF51735">
    <property type="entry name" value="NAD(P)-binding Rossmann-fold domains"/>
    <property type="match status" value="1"/>
</dbReference>
<dbReference type="GO" id="GO:0051287">
    <property type="term" value="F:NAD binding"/>
    <property type="evidence" value="ECO:0007669"/>
    <property type="project" value="InterPro"/>
</dbReference>
<evidence type="ECO:0000256" key="1">
    <source>
        <dbReference type="ARBA" id="ARBA00002492"/>
    </source>
</evidence>
<evidence type="ECO:0000313" key="19">
    <source>
        <dbReference type="EMBL" id="AIL32891.1"/>
    </source>
</evidence>
<dbReference type="STRING" id="1072685.IX83_05770"/>
<dbReference type="GO" id="GO:0009088">
    <property type="term" value="P:threonine biosynthetic process"/>
    <property type="evidence" value="ECO:0007669"/>
    <property type="project" value="UniProtKB-UniRule"/>
</dbReference>
<evidence type="ECO:0000256" key="13">
    <source>
        <dbReference type="ARBA" id="ARBA00023154"/>
    </source>
</evidence>
<dbReference type="UniPathway" id="UPA00034">
    <property type="reaction ID" value="UER00016"/>
</dbReference>
<dbReference type="PROSITE" id="PS01103">
    <property type="entry name" value="ASD"/>
    <property type="match status" value="1"/>
</dbReference>
<evidence type="ECO:0000256" key="3">
    <source>
        <dbReference type="ARBA" id="ARBA00005076"/>
    </source>
</evidence>
<dbReference type="GO" id="GO:0009089">
    <property type="term" value="P:lysine biosynthetic process via diaminopimelate"/>
    <property type="evidence" value="ECO:0007669"/>
    <property type="project" value="UniProtKB-UniRule"/>
</dbReference>
<dbReference type="InterPro" id="IPR011534">
    <property type="entry name" value="Asp_ADH_gamma-type"/>
</dbReference>
<evidence type="ECO:0000256" key="4">
    <source>
        <dbReference type="ARBA" id="ARBA00005097"/>
    </source>
</evidence>
<evidence type="ECO:0000256" key="5">
    <source>
        <dbReference type="ARBA" id="ARBA00010584"/>
    </source>
</evidence>
<dbReference type="NCBIfam" id="NF005144">
    <property type="entry name" value="PRK06598.1"/>
    <property type="match status" value="1"/>
</dbReference>
<sequence length="376" mass="41024">MNTSVGFVGWRGMVGSVLMDRMRQENDFKLINPVFFTTSNVGGNAPEWADGAGLLQDAYDIESLKKLPIIVTAQGGDYTTEVYGKLREAGWKGIWIDAASTLRMKDEAVIVLDPVNRHVIDQSLEKGGRTFVGGNCTVSCMLMGLNGLFQHDLIEWMTSMTYQAASGGGAKHMRELITQFGILNAKVASLLDDPASAILEIDRMILDGQKDPTLPRDNFGVPLAGNLIPWIDKDLGNGQSREEWKAEVETNKILGRGPAFGTSSVPVDGLCVRIGAMRCHSQALTIKLKRDVPLDEISDMIAKGTDYAKVIPNEKEVTMRELTPVAVTGTLTIPVGRLRKMSMGPEYLSAFTVGDQLLWGAAEPLRRMLRIAIGAL</sequence>
<dbReference type="Gene3D" id="3.30.360.10">
    <property type="entry name" value="Dihydrodipicolinate Reductase, domain 2"/>
    <property type="match status" value="1"/>
</dbReference>
<keyword evidence="8 16" id="KW-0028">Amino-acid biosynthesis</keyword>
<evidence type="ECO:0000256" key="14">
    <source>
        <dbReference type="ARBA" id="ARBA00023167"/>
    </source>
</evidence>
<dbReference type="eggNOG" id="COG0136">
    <property type="taxonomic scope" value="Bacteria"/>
</dbReference>
<dbReference type="InterPro" id="IPR000319">
    <property type="entry name" value="Asp-semialdehyde_DH_CS"/>
</dbReference>
<keyword evidence="13 16" id="KW-0457">Lysine biosynthesis</keyword>
<comment type="pathway">
    <text evidence="3 16">Amino-acid biosynthesis; L-lysine biosynthesis via DAP pathway; (S)-tetrahydrodipicolinate from L-aspartate: step 2/4.</text>
</comment>
<comment type="pathway">
    <text evidence="4 16">Amino-acid biosynthesis; L-threonine biosynthesis; L-threonine from L-aspartate: step 2/5.</text>
</comment>
<evidence type="ECO:0000256" key="8">
    <source>
        <dbReference type="ARBA" id="ARBA00022605"/>
    </source>
</evidence>
<comment type="catalytic activity">
    <reaction evidence="15 16">
        <text>L-aspartate 4-semialdehyde + phosphate + NADP(+) = 4-phospho-L-aspartate + NADPH + H(+)</text>
        <dbReference type="Rhea" id="RHEA:24284"/>
        <dbReference type="ChEBI" id="CHEBI:15378"/>
        <dbReference type="ChEBI" id="CHEBI:43474"/>
        <dbReference type="ChEBI" id="CHEBI:57535"/>
        <dbReference type="ChEBI" id="CHEBI:57783"/>
        <dbReference type="ChEBI" id="CHEBI:58349"/>
        <dbReference type="ChEBI" id="CHEBI:537519"/>
        <dbReference type="EC" id="1.2.1.11"/>
    </reaction>
</comment>
<feature type="binding site" evidence="16">
    <location>
        <begin position="166"/>
        <end position="167"/>
    </location>
    <ligand>
        <name>NADP(+)</name>
        <dbReference type="ChEBI" id="CHEBI:58349"/>
    </ligand>
</feature>
<evidence type="ECO:0000256" key="12">
    <source>
        <dbReference type="ARBA" id="ARBA00023002"/>
    </source>
</evidence>
<feature type="binding site" evidence="16">
    <location>
        <begin position="11"/>
        <end position="14"/>
    </location>
    <ligand>
        <name>NADP(+)</name>
        <dbReference type="ChEBI" id="CHEBI:58349"/>
    </ligand>
</feature>
<keyword evidence="20" id="KW-1185">Reference proteome</keyword>
<dbReference type="GO" id="GO:0019877">
    <property type="term" value="P:diaminopimelate biosynthetic process"/>
    <property type="evidence" value="ECO:0007669"/>
    <property type="project" value="UniProtKB-UniRule"/>
</dbReference>
<dbReference type="InterPro" id="IPR000534">
    <property type="entry name" value="Semialdehyde_DH_NAD-bd"/>
</dbReference>
<comment type="function">
    <text evidence="1 16">Catalyzes the NADPH-dependent formation of L-aspartate-semialdehyde (L-ASA) by the reductive dephosphorylation of L-aspartyl-4-phosphate.</text>
</comment>
<dbReference type="GO" id="GO:0009097">
    <property type="term" value="P:isoleucine biosynthetic process"/>
    <property type="evidence" value="ECO:0007669"/>
    <property type="project" value="InterPro"/>
</dbReference>
<dbReference type="GO" id="GO:0071266">
    <property type="term" value="P:'de novo' L-methionine biosynthetic process"/>
    <property type="evidence" value="ECO:0007669"/>
    <property type="project" value="UniProtKB-UniRule"/>
</dbReference>
<keyword evidence="11 16" id="KW-0220">Diaminopimelate biosynthesis</keyword>
<dbReference type="Proteomes" id="UP000028945">
    <property type="component" value="Chromosome"/>
</dbReference>
<dbReference type="EC" id="1.2.1.11" evidence="7 16"/>
<dbReference type="InterPro" id="IPR012080">
    <property type="entry name" value="Asp_semialdehyde_DH"/>
</dbReference>
<dbReference type="OrthoDB" id="9022717at2"/>
<name>A0A077DFG0_9BURK</name>
<feature type="binding site" evidence="16">
    <location>
        <position position="103"/>
    </location>
    <ligand>
        <name>phosphate</name>
        <dbReference type="ChEBI" id="CHEBI:43474"/>
    </ligand>
</feature>
<comment type="similarity">
    <text evidence="5 16">Belongs to the aspartate-semialdehyde dehydrogenase family.</text>
</comment>
<feature type="binding site" evidence="16">
    <location>
        <position position="163"/>
    </location>
    <ligand>
        <name>substrate</name>
    </ligand>
</feature>
<dbReference type="GO" id="GO:0050661">
    <property type="term" value="F:NADP binding"/>
    <property type="evidence" value="ECO:0007669"/>
    <property type="project" value="UniProtKB-UniRule"/>
</dbReference>
<feature type="binding site" evidence="16">
    <location>
        <position position="242"/>
    </location>
    <ligand>
        <name>substrate</name>
    </ligand>
</feature>
<organism evidence="19 20">
    <name type="scientific">Basilea psittacipulmonis DSM 24701</name>
    <dbReference type="NCBI Taxonomy" id="1072685"/>
    <lineage>
        <taxon>Bacteria</taxon>
        <taxon>Pseudomonadati</taxon>
        <taxon>Pseudomonadota</taxon>
        <taxon>Betaproteobacteria</taxon>
        <taxon>Burkholderiales</taxon>
        <taxon>Alcaligenaceae</taxon>
        <taxon>Basilea</taxon>
    </lineage>
</organism>
<dbReference type="UniPathway" id="UPA00050">
    <property type="reaction ID" value="UER00463"/>
</dbReference>
<dbReference type="InterPro" id="IPR036291">
    <property type="entry name" value="NAD(P)-bd_dom_sf"/>
</dbReference>
<feature type="binding site" evidence="16">
    <location>
        <position position="245"/>
    </location>
    <ligand>
        <name>phosphate</name>
        <dbReference type="ChEBI" id="CHEBI:43474"/>
    </ligand>
</feature>
<evidence type="ECO:0000256" key="9">
    <source>
        <dbReference type="ARBA" id="ARBA00022697"/>
    </source>
</evidence>
<gene>
    <name evidence="16" type="primary">asd</name>
    <name evidence="19" type="ORF">IX83_05770</name>
</gene>
<keyword evidence="14 16" id="KW-0486">Methionine biosynthesis</keyword>
<comment type="subunit">
    <text evidence="6 16">Homodimer.</text>
</comment>
<proteinExistence type="inferred from homology"/>
<evidence type="ECO:0000256" key="10">
    <source>
        <dbReference type="ARBA" id="ARBA00022857"/>
    </source>
</evidence>
<dbReference type="GO" id="GO:0046983">
    <property type="term" value="F:protein dimerization activity"/>
    <property type="evidence" value="ECO:0007669"/>
    <property type="project" value="InterPro"/>
</dbReference>
<dbReference type="KEGG" id="bpsi:IX83_05770"/>
<feature type="binding site" evidence="16">
    <location>
        <position position="356"/>
    </location>
    <ligand>
        <name>NADP(+)</name>
        <dbReference type="ChEBI" id="CHEBI:58349"/>
    </ligand>
</feature>
<dbReference type="HAMAP" id="MF_02121">
    <property type="entry name" value="ASADH"/>
    <property type="match status" value="1"/>
</dbReference>
<comment type="caution">
    <text evidence="16">Lacks conserved residue(s) required for the propagation of feature annotation.</text>
</comment>
<feature type="binding site" evidence="16">
    <location>
        <position position="74"/>
    </location>
    <ligand>
        <name>NADP(+)</name>
        <dbReference type="ChEBI" id="CHEBI:58349"/>
    </ligand>
</feature>
<comment type="pathway">
    <text evidence="2 16">Amino-acid biosynthesis; L-methionine biosynthesis via de novo pathway; L-homoserine from L-aspartate: step 2/3.</text>
</comment>
<dbReference type="SMART" id="SM00859">
    <property type="entry name" value="Semialdhyde_dh"/>
    <property type="match status" value="1"/>
</dbReference>
<feature type="active site" description="Proton acceptor" evidence="16 17">
    <location>
        <position position="280"/>
    </location>
</feature>
<dbReference type="Pfam" id="PF02774">
    <property type="entry name" value="Semialdhyde_dhC"/>
    <property type="match status" value="1"/>
</dbReference>
<evidence type="ECO:0000256" key="15">
    <source>
        <dbReference type="ARBA" id="ARBA00047891"/>
    </source>
</evidence>
<evidence type="ECO:0000256" key="7">
    <source>
        <dbReference type="ARBA" id="ARBA00013120"/>
    </source>
</evidence>
<evidence type="ECO:0000256" key="17">
    <source>
        <dbReference type="PIRSR" id="PIRSR000148-1"/>
    </source>
</evidence>
<dbReference type="PANTHER" id="PTHR46278">
    <property type="entry name" value="DEHYDROGENASE, PUTATIVE-RELATED"/>
    <property type="match status" value="1"/>
</dbReference>
<feature type="domain" description="Semialdehyde dehydrogenase NAD-binding" evidence="18">
    <location>
        <begin position="4"/>
        <end position="123"/>
    </location>
</feature>
<protein>
    <recommendedName>
        <fullName evidence="7 16">Aspartate-semialdehyde dehydrogenase</fullName>
        <shortName evidence="16">ASA dehydrogenase</shortName>
        <shortName evidence="16">ASADH</shortName>
        <ecNumber evidence="7 16">1.2.1.11</ecNumber>
    </recommendedName>
    <alternativeName>
        <fullName evidence="16">Aspartate-beta-semialdehyde dehydrogenase</fullName>
    </alternativeName>
</protein>
<reference evidence="19 20" key="1">
    <citation type="journal article" date="2014" name="BMC Genomics">
        <title>A genomic perspective on a new bacterial genus and species from the Alcaligenaceae family, Basilea psittacipulmonis.</title>
        <authorList>
            <person name="Whiteson K.L."/>
            <person name="Hernandez D."/>
            <person name="Lazarevic V."/>
            <person name="Gaia N."/>
            <person name="Farinelli L."/>
            <person name="Francois P."/>
            <person name="Pilo P."/>
            <person name="Frey J."/>
            <person name="Schrenzel J."/>
        </authorList>
    </citation>
    <scope>NUCLEOTIDE SEQUENCE [LARGE SCALE GENOMIC DNA]</scope>
    <source>
        <strain evidence="19 20">DSM 24701</strain>
    </source>
</reference>
<keyword evidence="10 16" id="KW-0521">NADP</keyword>